<dbReference type="Gene3D" id="2.40.380.10">
    <property type="entry name" value="FomD-like"/>
    <property type="match status" value="1"/>
</dbReference>
<dbReference type="SUPFAM" id="SSF159234">
    <property type="entry name" value="FomD-like"/>
    <property type="match status" value="1"/>
</dbReference>
<keyword evidence="3" id="KW-0460">Magnesium</keyword>
<evidence type="ECO:0000256" key="2">
    <source>
        <dbReference type="ARBA" id="ARBA00022801"/>
    </source>
</evidence>
<dbReference type="PANTHER" id="PTHR39159:SF1">
    <property type="entry name" value="UPF0374 PROTEIN YGAC"/>
    <property type="match status" value="1"/>
</dbReference>
<proteinExistence type="predicted"/>
<evidence type="ECO:0000259" key="4">
    <source>
        <dbReference type="Pfam" id="PF04167"/>
    </source>
</evidence>
<gene>
    <name evidence="5" type="ORF">CGZ75_13665</name>
</gene>
<keyword evidence="6" id="KW-1185">Reference proteome</keyword>
<dbReference type="InterPro" id="IPR016882">
    <property type="entry name" value="SA1684"/>
</dbReference>
<dbReference type="Proteomes" id="UP000215145">
    <property type="component" value="Unassembled WGS sequence"/>
</dbReference>
<evidence type="ECO:0000256" key="3">
    <source>
        <dbReference type="ARBA" id="ARBA00022842"/>
    </source>
</evidence>
<evidence type="ECO:0000313" key="6">
    <source>
        <dbReference type="Proteomes" id="UP000215145"/>
    </source>
</evidence>
<dbReference type="AlphaFoldDB" id="A0A229NVS7"/>
<dbReference type="PANTHER" id="PTHR39159">
    <property type="match status" value="1"/>
</dbReference>
<evidence type="ECO:0000313" key="5">
    <source>
        <dbReference type="EMBL" id="OXM14036.1"/>
    </source>
</evidence>
<feature type="domain" description="DUF402" evidence="4">
    <location>
        <begin position="40"/>
        <end position="161"/>
    </location>
</feature>
<reference evidence="5 6" key="1">
    <citation type="submission" date="2017-07" db="EMBL/GenBank/DDBJ databases">
        <title>Paenibacillus herberti R33 genome sequencing and assembly.</title>
        <authorList>
            <person name="Su W."/>
        </authorList>
    </citation>
    <scope>NUCLEOTIDE SEQUENCE [LARGE SCALE GENOMIC DNA]</scope>
    <source>
        <strain evidence="5 6">R33</strain>
    </source>
</reference>
<organism evidence="5 6">
    <name type="scientific">Paenibacillus herberti</name>
    <dbReference type="NCBI Taxonomy" id="1619309"/>
    <lineage>
        <taxon>Bacteria</taxon>
        <taxon>Bacillati</taxon>
        <taxon>Bacillota</taxon>
        <taxon>Bacilli</taxon>
        <taxon>Bacillales</taxon>
        <taxon>Paenibacillaceae</taxon>
        <taxon>Paenibacillus</taxon>
    </lineage>
</organism>
<name>A0A229NVS7_9BACL</name>
<evidence type="ECO:0000256" key="1">
    <source>
        <dbReference type="ARBA" id="ARBA00022723"/>
    </source>
</evidence>
<comment type="caution">
    <text evidence="5">The sequence shown here is derived from an EMBL/GenBank/DDBJ whole genome shotgun (WGS) entry which is preliminary data.</text>
</comment>
<dbReference type="GO" id="GO:0046872">
    <property type="term" value="F:metal ion binding"/>
    <property type="evidence" value="ECO:0007669"/>
    <property type="project" value="UniProtKB-KW"/>
</dbReference>
<dbReference type="PIRSF" id="PIRSF028345">
    <property type="entry name" value="UCP028345"/>
    <property type="match status" value="1"/>
</dbReference>
<dbReference type="InterPro" id="IPR050212">
    <property type="entry name" value="Ntdp-like"/>
</dbReference>
<dbReference type="GO" id="GO:0016787">
    <property type="term" value="F:hydrolase activity"/>
    <property type="evidence" value="ECO:0007669"/>
    <property type="project" value="UniProtKB-KW"/>
</dbReference>
<keyword evidence="2" id="KW-0378">Hydrolase</keyword>
<dbReference type="Pfam" id="PF04167">
    <property type="entry name" value="DUF402"/>
    <property type="match status" value="1"/>
</dbReference>
<dbReference type="OrthoDB" id="1645325at2"/>
<protein>
    <recommendedName>
        <fullName evidence="4">DUF402 domain-containing protein</fullName>
    </recommendedName>
</protein>
<dbReference type="EMBL" id="NMUQ01000002">
    <property type="protein sequence ID" value="OXM14036.1"/>
    <property type="molecule type" value="Genomic_DNA"/>
</dbReference>
<dbReference type="InterPro" id="IPR035930">
    <property type="entry name" value="FomD-like_sf"/>
</dbReference>
<keyword evidence="1" id="KW-0479">Metal-binding</keyword>
<dbReference type="RefSeq" id="WP_089524859.1">
    <property type="nucleotide sequence ID" value="NZ_NMUQ01000002.1"/>
</dbReference>
<accession>A0A229NVS7</accession>
<sequence>MDTYRRCFIKSFKHDGHLHRQWQRNWLMPQSMLLPQHAEENMLVLINNQTPITEADGSTWVSRVPAVSFFIPTKWFNVVAMIEDYGIRYYCNLASPPYLAGNVLTYIDYDLDVIRTTGGELAVVDRDEYERHKQEYRYPPVVDSKVNQGLREVTQRIRSGKSPFEDQVVLDYYEAWTSRPDHEAEEDQA</sequence>
<dbReference type="InterPro" id="IPR007295">
    <property type="entry name" value="DUF402"/>
</dbReference>